<dbReference type="PANTHER" id="PTHR44591:SF3">
    <property type="entry name" value="RESPONSE REGULATORY DOMAIN-CONTAINING PROTEIN"/>
    <property type="match status" value="1"/>
</dbReference>
<protein>
    <submittedName>
        <fullName evidence="4">Two-component system response regulator</fullName>
    </submittedName>
</protein>
<dbReference type="SUPFAM" id="SSF52172">
    <property type="entry name" value="CheY-like"/>
    <property type="match status" value="1"/>
</dbReference>
<dbReference type="PROSITE" id="PS50110">
    <property type="entry name" value="RESPONSE_REGULATORY"/>
    <property type="match status" value="1"/>
</dbReference>
<dbReference type="EMBL" id="QFNF01000006">
    <property type="protein sequence ID" value="PZO79780.1"/>
    <property type="molecule type" value="Genomic_DNA"/>
</dbReference>
<dbReference type="InterPro" id="IPR011006">
    <property type="entry name" value="CheY-like_superfamily"/>
</dbReference>
<proteinExistence type="predicted"/>
<evidence type="ECO:0000313" key="4">
    <source>
        <dbReference type="EMBL" id="PZO79780.1"/>
    </source>
</evidence>
<dbReference type="Proteomes" id="UP000248614">
    <property type="component" value="Unassembled WGS sequence"/>
</dbReference>
<keyword evidence="1 2" id="KW-0597">Phosphoprotein</keyword>
<dbReference type="AlphaFoldDB" id="A0A2W4ZBV5"/>
<gene>
    <name evidence="4" type="ORF">DI632_03905</name>
</gene>
<dbReference type="GO" id="GO:0000160">
    <property type="term" value="P:phosphorelay signal transduction system"/>
    <property type="evidence" value="ECO:0007669"/>
    <property type="project" value="InterPro"/>
</dbReference>
<comment type="caution">
    <text evidence="4">The sequence shown here is derived from an EMBL/GenBank/DDBJ whole genome shotgun (WGS) entry which is preliminary data.</text>
</comment>
<feature type="domain" description="Response regulatory" evidence="3">
    <location>
        <begin position="4"/>
        <end position="120"/>
    </location>
</feature>
<reference evidence="4 5" key="1">
    <citation type="submission" date="2017-08" db="EMBL/GenBank/DDBJ databases">
        <title>Infants hospitalized years apart are colonized by the same room-sourced microbial strains.</title>
        <authorList>
            <person name="Brooks B."/>
            <person name="Olm M.R."/>
            <person name="Firek B.A."/>
            <person name="Baker R."/>
            <person name="Thomas B.C."/>
            <person name="Morowitz M.J."/>
            <person name="Banfield J.F."/>
        </authorList>
    </citation>
    <scope>NUCLEOTIDE SEQUENCE [LARGE SCALE GENOMIC DNA]</scope>
    <source>
        <strain evidence="4">S2_018_000_R3_110</strain>
    </source>
</reference>
<evidence type="ECO:0000259" key="3">
    <source>
        <dbReference type="PROSITE" id="PS50110"/>
    </source>
</evidence>
<dbReference type="InterPro" id="IPR001789">
    <property type="entry name" value="Sig_transdc_resp-reg_receiver"/>
</dbReference>
<dbReference type="SMART" id="SM00448">
    <property type="entry name" value="REC"/>
    <property type="match status" value="1"/>
</dbReference>
<sequence length="140" mass="15152">MAKRVLVVEDNELNLKLFCDLLRAHGYLTEPVRDGREAVARARAFLPDLIITDIQLPHMTGLELIQMLKGDVRLRTVPIMAVTAYSGRDDEDRVRAAGANAYVTKPISVVRFVGEVRALLPAEAARPEGGGSAGDAEDGG</sequence>
<dbReference type="Gene3D" id="3.40.50.2300">
    <property type="match status" value="1"/>
</dbReference>
<evidence type="ECO:0000313" key="5">
    <source>
        <dbReference type="Proteomes" id="UP000248614"/>
    </source>
</evidence>
<name>A0A2W4ZBV5_9SPHN</name>
<dbReference type="PANTHER" id="PTHR44591">
    <property type="entry name" value="STRESS RESPONSE REGULATOR PROTEIN 1"/>
    <property type="match status" value="1"/>
</dbReference>
<dbReference type="InterPro" id="IPR050595">
    <property type="entry name" value="Bact_response_regulator"/>
</dbReference>
<accession>A0A2W4ZBV5</accession>
<organism evidence="4 5">
    <name type="scientific">Sphingomonas hengshuiensis</name>
    <dbReference type="NCBI Taxonomy" id="1609977"/>
    <lineage>
        <taxon>Bacteria</taxon>
        <taxon>Pseudomonadati</taxon>
        <taxon>Pseudomonadota</taxon>
        <taxon>Alphaproteobacteria</taxon>
        <taxon>Sphingomonadales</taxon>
        <taxon>Sphingomonadaceae</taxon>
        <taxon>Sphingomonas</taxon>
    </lineage>
</organism>
<evidence type="ECO:0000256" key="2">
    <source>
        <dbReference type="PROSITE-ProRule" id="PRU00169"/>
    </source>
</evidence>
<dbReference type="Pfam" id="PF00072">
    <property type="entry name" value="Response_reg"/>
    <property type="match status" value="1"/>
</dbReference>
<evidence type="ECO:0000256" key="1">
    <source>
        <dbReference type="ARBA" id="ARBA00022553"/>
    </source>
</evidence>
<feature type="modified residue" description="4-aspartylphosphate" evidence="2">
    <location>
        <position position="53"/>
    </location>
</feature>